<organism evidence="1 2">
    <name type="scientific">Halalkalicoccus paucihalophilus</name>
    <dbReference type="NCBI Taxonomy" id="1008153"/>
    <lineage>
        <taxon>Archaea</taxon>
        <taxon>Methanobacteriati</taxon>
        <taxon>Methanobacteriota</taxon>
        <taxon>Stenosarchaea group</taxon>
        <taxon>Halobacteria</taxon>
        <taxon>Halobacteriales</taxon>
        <taxon>Halococcaceae</taxon>
        <taxon>Halalkalicoccus</taxon>
    </lineage>
</organism>
<evidence type="ECO:0000313" key="1">
    <source>
        <dbReference type="EMBL" id="KYH27515.1"/>
    </source>
</evidence>
<dbReference type="AlphaFoldDB" id="A0A151AIW0"/>
<dbReference type="PATRIC" id="fig|1008153.3.peg.186"/>
<dbReference type="RefSeq" id="WP_066378356.1">
    <property type="nucleotide sequence ID" value="NZ_LTAZ01000001.1"/>
</dbReference>
<protein>
    <recommendedName>
        <fullName evidence="3">DUF4382 domain-containing protein</fullName>
    </recommendedName>
</protein>
<evidence type="ECO:0008006" key="3">
    <source>
        <dbReference type="Google" id="ProtNLM"/>
    </source>
</evidence>
<evidence type="ECO:0000313" key="2">
    <source>
        <dbReference type="Proteomes" id="UP000075321"/>
    </source>
</evidence>
<keyword evidence="2" id="KW-1185">Reference proteome</keyword>
<gene>
    <name evidence="1" type="ORF">HAPAU_01830</name>
</gene>
<proteinExistence type="predicted"/>
<name>A0A151AIW0_9EURY</name>
<comment type="caution">
    <text evidence="1">The sequence shown here is derived from an EMBL/GenBank/DDBJ whole genome shotgun (WGS) entry which is preliminary data.</text>
</comment>
<reference evidence="1 2" key="1">
    <citation type="submission" date="2016-02" db="EMBL/GenBank/DDBJ databases">
        <title>Genome sequence of Halalkalicoccus paucihalophilus DSM 24557.</title>
        <authorList>
            <person name="Poehlein A."/>
            <person name="Daniel R."/>
        </authorList>
    </citation>
    <scope>NUCLEOTIDE SEQUENCE [LARGE SCALE GENOMIC DNA]</scope>
    <source>
        <strain evidence="1 2">DSM 24557</strain>
    </source>
</reference>
<sequence>MAGVLATGSIAGCLGDENEAGQLTVRNDHVLDHVVRFSIEDGPPEAYEVEQGVTADLFVGAGETKTYTDLFSTDGQYTLVAELAAGDLEQSITFAPLGGQDGDGEVLEIRLTDSYRLSYTVSPV</sequence>
<dbReference type="EMBL" id="LTAZ01000001">
    <property type="protein sequence ID" value="KYH27515.1"/>
    <property type="molecule type" value="Genomic_DNA"/>
</dbReference>
<dbReference type="Proteomes" id="UP000075321">
    <property type="component" value="Unassembled WGS sequence"/>
</dbReference>
<accession>A0A151AIW0</accession>